<evidence type="ECO:0000313" key="2">
    <source>
        <dbReference type="Proteomes" id="UP001517388"/>
    </source>
</evidence>
<proteinExistence type="predicted"/>
<organism evidence="1 2">
    <name type="scientific">Dolichospermum flos-aquae UHCC 0037</name>
    <dbReference type="NCBI Taxonomy" id="2590026"/>
    <lineage>
        <taxon>Bacteria</taxon>
        <taxon>Bacillati</taxon>
        <taxon>Cyanobacteriota</taxon>
        <taxon>Cyanophyceae</taxon>
        <taxon>Nostocales</taxon>
        <taxon>Aphanizomenonaceae</taxon>
        <taxon>Dolichospermum</taxon>
    </lineage>
</organism>
<dbReference type="Proteomes" id="UP001517388">
    <property type="component" value="Unassembled WGS sequence"/>
</dbReference>
<reference evidence="2" key="1">
    <citation type="journal article" date="2020" name="Toxins">
        <title>Phylogenomic Analysis of Secondary Metabolism in the Toxic Cyanobacterial Genera Anabaena, Dolichospermum and Aphanizomenon.</title>
        <authorList>
            <person name="Oesterholm J."/>
            <person name="Popin R.V."/>
            <person name="Fewer D.P."/>
            <person name="Sivonen K."/>
        </authorList>
    </citation>
    <scope>NUCLEOTIDE SEQUENCE [LARGE SCALE GENOMIC DNA]</scope>
    <source>
        <strain evidence="2">UHCC 0037</strain>
    </source>
</reference>
<accession>A0ACC7S7T8</accession>
<comment type="caution">
    <text evidence="1">The sequence shown here is derived from an EMBL/GenBank/DDBJ whole genome shotgun (WGS) entry which is preliminary data.</text>
</comment>
<protein>
    <submittedName>
        <fullName evidence="1">DUF423 domain-containing protein</fullName>
    </submittedName>
</protein>
<dbReference type="EMBL" id="VILF01000003">
    <property type="protein sequence ID" value="MTJ43879.1"/>
    <property type="molecule type" value="Genomic_DNA"/>
</dbReference>
<keyword evidence="2" id="KW-1185">Reference proteome</keyword>
<evidence type="ECO:0000313" key="1">
    <source>
        <dbReference type="EMBL" id="MTJ43879.1"/>
    </source>
</evidence>
<sequence>MTQFFLTIAAIFGGLSVAGGAFGAHALREKISDAFGERSYRSLEIFDTGARYQMYHALALLLVAILMSRLESPPTTLLVSGWLFIIGVVIFSGSLYAISLTGIKSLGAVAPLGGLALMLGWAALAVAGATIKF</sequence>
<gene>
    <name evidence="1" type="ORF">FJR39_12055</name>
</gene>
<name>A0ACC7S7T8_DOLFA</name>